<protein>
    <recommendedName>
        <fullName evidence="8">IclR family transcriptional regulator</fullName>
    </recommendedName>
</protein>
<proteinExistence type="predicted"/>
<evidence type="ECO:0000256" key="2">
    <source>
        <dbReference type="ARBA" id="ARBA00023125"/>
    </source>
</evidence>
<dbReference type="SMART" id="SM00346">
    <property type="entry name" value="HTH_ICLR"/>
    <property type="match status" value="1"/>
</dbReference>
<dbReference type="Proteomes" id="UP001500540">
    <property type="component" value="Unassembled WGS sequence"/>
</dbReference>
<evidence type="ECO:0000256" key="1">
    <source>
        <dbReference type="ARBA" id="ARBA00023015"/>
    </source>
</evidence>
<dbReference type="SUPFAM" id="SSF55781">
    <property type="entry name" value="GAF domain-like"/>
    <property type="match status" value="1"/>
</dbReference>
<dbReference type="PROSITE" id="PS51077">
    <property type="entry name" value="HTH_ICLR"/>
    <property type="match status" value="1"/>
</dbReference>
<dbReference type="InterPro" id="IPR036388">
    <property type="entry name" value="WH-like_DNA-bd_sf"/>
</dbReference>
<reference evidence="7" key="1">
    <citation type="journal article" date="2019" name="Int. J. Syst. Evol. Microbiol.">
        <title>The Global Catalogue of Microorganisms (GCM) 10K type strain sequencing project: providing services to taxonomists for standard genome sequencing and annotation.</title>
        <authorList>
            <consortium name="The Broad Institute Genomics Platform"/>
            <consortium name="The Broad Institute Genome Sequencing Center for Infectious Disease"/>
            <person name="Wu L."/>
            <person name="Ma J."/>
        </authorList>
    </citation>
    <scope>NUCLEOTIDE SEQUENCE [LARGE SCALE GENOMIC DNA]</scope>
    <source>
        <strain evidence="7">JCM 16950</strain>
    </source>
</reference>
<dbReference type="InterPro" id="IPR014757">
    <property type="entry name" value="Tscrpt_reg_IclR_C"/>
</dbReference>
<keyword evidence="7" id="KW-1185">Reference proteome</keyword>
<keyword evidence="2" id="KW-0238">DNA-binding</keyword>
<evidence type="ECO:0008006" key="8">
    <source>
        <dbReference type="Google" id="ProtNLM"/>
    </source>
</evidence>
<comment type="caution">
    <text evidence="6">The sequence shown here is derived from an EMBL/GenBank/DDBJ whole genome shotgun (WGS) entry which is preliminary data.</text>
</comment>
<evidence type="ECO:0000313" key="7">
    <source>
        <dbReference type="Proteomes" id="UP001500540"/>
    </source>
</evidence>
<dbReference type="InterPro" id="IPR029016">
    <property type="entry name" value="GAF-like_dom_sf"/>
</dbReference>
<dbReference type="Pfam" id="PF01614">
    <property type="entry name" value="IclR_C"/>
    <property type="match status" value="1"/>
</dbReference>
<accession>A0ABP7GHQ8</accession>
<gene>
    <name evidence="6" type="ORF">GCM10022240_16210</name>
</gene>
<dbReference type="Pfam" id="PF09339">
    <property type="entry name" value="HTH_IclR"/>
    <property type="match status" value="1"/>
</dbReference>
<name>A0ABP7GHQ8_9MICO</name>
<evidence type="ECO:0000313" key="6">
    <source>
        <dbReference type="EMBL" id="GAA3764711.1"/>
    </source>
</evidence>
<dbReference type="PANTHER" id="PTHR30136">
    <property type="entry name" value="HELIX-TURN-HELIX TRANSCRIPTIONAL REGULATOR, ICLR FAMILY"/>
    <property type="match status" value="1"/>
</dbReference>
<evidence type="ECO:0000259" key="4">
    <source>
        <dbReference type="PROSITE" id="PS51077"/>
    </source>
</evidence>
<dbReference type="PROSITE" id="PS51078">
    <property type="entry name" value="ICLR_ED"/>
    <property type="match status" value="1"/>
</dbReference>
<dbReference type="EMBL" id="BAABAF010000005">
    <property type="protein sequence ID" value="GAA3764711.1"/>
    <property type="molecule type" value="Genomic_DNA"/>
</dbReference>
<keyword evidence="1" id="KW-0805">Transcription regulation</keyword>
<feature type="domain" description="IclR-ED" evidence="5">
    <location>
        <begin position="100"/>
        <end position="263"/>
    </location>
</feature>
<keyword evidence="3" id="KW-0804">Transcription</keyword>
<dbReference type="SUPFAM" id="SSF46785">
    <property type="entry name" value="Winged helix' DNA-binding domain"/>
    <property type="match status" value="1"/>
</dbReference>
<dbReference type="Gene3D" id="1.10.10.10">
    <property type="entry name" value="Winged helix-like DNA-binding domain superfamily/Winged helix DNA-binding domain"/>
    <property type="match status" value="1"/>
</dbReference>
<evidence type="ECO:0000259" key="5">
    <source>
        <dbReference type="PROSITE" id="PS51078"/>
    </source>
</evidence>
<feature type="domain" description="HTH iclR-type" evidence="4">
    <location>
        <begin position="38"/>
        <end position="99"/>
    </location>
</feature>
<organism evidence="6 7">
    <name type="scientific">Microbacterium kribbense</name>
    <dbReference type="NCBI Taxonomy" id="433645"/>
    <lineage>
        <taxon>Bacteria</taxon>
        <taxon>Bacillati</taxon>
        <taxon>Actinomycetota</taxon>
        <taxon>Actinomycetes</taxon>
        <taxon>Micrococcales</taxon>
        <taxon>Microbacteriaceae</taxon>
        <taxon>Microbacterium</taxon>
    </lineage>
</organism>
<dbReference type="InterPro" id="IPR050707">
    <property type="entry name" value="HTH_MetabolicPath_Reg"/>
</dbReference>
<dbReference type="InterPro" id="IPR005471">
    <property type="entry name" value="Tscrpt_reg_IclR_N"/>
</dbReference>
<dbReference type="Gene3D" id="3.30.450.40">
    <property type="match status" value="1"/>
</dbReference>
<dbReference type="InterPro" id="IPR036390">
    <property type="entry name" value="WH_DNA-bd_sf"/>
</dbReference>
<sequence>MPMATSPAAGTMAADAAGAQAADSAATGSTGTASAPASQTLSRGIRILELLADAREPLAIDEVARRLQVHRSIAYRLLRTLELHALVVRDSSGRVTLGARMAALAAGVAQDLQAEALPELTAIANELGMTCFLAVRDRDDCITLASVEPRHAIASVAQRPGARHPVTVGAPGKAILSQLPVPEWPADVSAALRAEVGQVATRGYATSHDEVIPTVRAVAVPLVLRGRAAASIAVVYLDAHQADDALAARLAAAAATIRTALGG</sequence>
<dbReference type="PANTHER" id="PTHR30136:SF24">
    <property type="entry name" value="HTH-TYPE TRANSCRIPTIONAL REPRESSOR ALLR"/>
    <property type="match status" value="1"/>
</dbReference>
<evidence type="ECO:0000256" key="3">
    <source>
        <dbReference type="ARBA" id="ARBA00023163"/>
    </source>
</evidence>